<dbReference type="InterPro" id="IPR003018">
    <property type="entry name" value="GAF"/>
</dbReference>
<organism evidence="2 3">
    <name type="scientific">Pseudonocardia yuanmonensis</name>
    <dbReference type="NCBI Taxonomy" id="1095914"/>
    <lineage>
        <taxon>Bacteria</taxon>
        <taxon>Bacillati</taxon>
        <taxon>Actinomycetota</taxon>
        <taxon>Actinomycetes</taxon>
        <taxon>Pseudonocardiales</taxon>
        <taxon>Pseudonocardiaceae</taxon>
        <taxon>Pseudonocardia</taxon>
    </lineage>
</organism>
<dbReference type="Gene3D" id="3.30.450.40">
    <property type="match status" value="1"/>
</dbReference>
<feature type="domain" description="GAF" evidence="1">
    <location>
        <begin position="73"/>
        <end position="200"/>
    </location>
</feature>
<dbReference type="SUPFAM" id="SSF55781">
    <property type="entry name" value="GAF domain-like"/>
    <property type="match status" value="1"/>
</dbReference>
<dbReference type="InterPro" id="IPR029016">
    <property type="entry name" value="GAF-like_dom_sf"/>
</dbReference>
<proteinExistence type="predicted"/>
<dbReference type="Proteomes" id="UP001500325">
    <property type="component" value="Unassembled WGS sequence"/>
</dbReference>
<reference evidence="3" key="1">
    <citation type="journal article" date="2019" name="Int. J. Syst. Evol. Microbiol.">
        <title>The Global Catalogue of Microorganisms (GCM) 10K type strain sequencing project: providing services to taxonomists for standard genome sequencing and annotation.</title>
        <authorList>
            <consortium name="The Broad Institute Genomics Platform"/>
            <consortium name="The Broad Institute Genome Sequencing Center for Infectious Disease"/>
            <person name="Wu L."/>
            <person name="Ma J."/>
        </authorList>
    </citation>
    <scope>NUCLEOTIDE SEQUENCE [LARGE SCALE GENOMIC DNA]</scope>
    <source>
        <strain evidence="3">JCM 18055</strain>
    </source>
</reference>
<evidence type="ECO:0000313" key="2">
    <source>
        <dbReference type="EMBL" id="GAA4682301.1"/>
    </source>
</evidence>
<protein>
    <recommendedName>
        <fullName evidence="1">GAF domain-containing protein</fullName>
    </recommendedName>
</protein>
<keyword evidence="3" id="KW-1185">Reference proteome</keyword>
<evidence type="ECO:0000313" key="3">
    <source>
        <dbReference type="Proteomes" id="UP001500325"/>
    </source>
</evidence>
<evidence type="ECO:0000259" key="1">
    <source>
        <dbReference type="Pfam" id="PF01590"/>
    </source>
</evidence>
<dbReference type="EMBL" id="BAABIC010000004">
    <property type="protein sequence ID" value="GAA4682301.1"/>
    <property type="molecule type" value="Genomic_DNA"/>
</dbReference>
<accession>A0ABP8W6D0</accession>
<comment type="caution">
    <text evidence="2">The sequence shown here is derived from an EMBL/GenBank/DDBJ whole genome shotgun (WGS) entry which is preliminary data.</text>
</comment>
<gene>
    <name evidence="2" type="ORF">GCM10023215_15340</name>
</gene>
<dbReference type="Pfam" id="PF01590">
    <property type="entry name" value="GAF"/>
    <property type="match status" value="1"/>
</dbReference>
<name>A0ABP8W6D0_9PSEU</name>
<sequence>MQRQPDDSTPSPVEKLVASRDRATRNATRILAESQQRIIDAELRMTRNVLLRAARADRHAIGFLAPDFLAVADLPTLYRAILDATATFSDATSVDLLLYDQPAEALRIVAQRGFASDFLASFGLLDIRHPTACTTAFTSGGPVLVDDVGTSPIFARQSTRDTLLAAGSRAVQSYPLPASDGTVLGVLSFHHPGPRPTSGKAALIARSAALALGGVLPHSSTGGAPNREARPT</sequence>